<reference evidence="8 9" key="1">
    <citation type="submission" date="2006-02" db="EMBL/GenBank/DDBJ databases">
        <authorList>
            <person name="Waterbury J."/>
            <person name="Ferriera S."/>
            <person name="Johnson J."/>
            <person name="Kravitz S."/>
            <person name="Halpern A."/>
            <person name="Remington K."/>
            <person name="Beeson K."/>
            <person name="Tran B."/>
            <person name="Rogers Y.-H."/>
            <person name="Friedman R."/>
            <person name="Venter J.C."/>
        </authorList>
    </citation>
    <scope>NUCLEOTIDE SEQUENCE [LARGE SCALE GENOMIC DNA]</scope>
    <source>
        <strain evidence="8 9">Nb-231</strain>
    </source>
</reference>
<dbReference type="OrthoDB" id="9772644at2"/>
<feature type="transmembrane region" description="Helical" evidence="5">
    <location>
        <begin position="330"/>
        <end position="355"/>
    </location>
</feature>
<accession>A4BT73</accession>
<dbReference type="InterPro" id="IPR045979">
    <property type="entry name" value="DUF5935"/>
</dbReference>
<evidence type="ECO:0000313" key="8">
    <source>
        <dbReference type="EMBL" id="EAR21141.1"/>
    </source>
</evidence>
<dbReference type="eggNOG" id="COG3307">
    <property type="taxonomic scope" value="Bacteria"/>
</dbReference>
<dbReference type="EMBL" id="AAOF01000012">
    <property type="protein sequence ID" value="EAR21141.1"/>
    <property type="molecule type" value="Genomic_DNA"/>
</dbReference>
<feature type="transmembrane region" description="Helical" evidence="5">
    <location>
        <begin position="77"/>
        <end position="95"/>
    </location>
</feature>
<evidence type="ECO:0000256" key="3">
    <source>
        <dbReference type="ARBA" id="ARBA00022989"/>
    </source>
</evidence>
<dbReference type="NCBIfam" id="TIGR03097">
    <property type="entry name" value="PEP_O_lig_1"/>
    <property type="match status" value="1"/>
</dbReference>
<dbReference type="STRING" id="314278.NB231_08222"/>
<evidence type="ECO:0000259" key="7">
    <source>
        <dbReference type="Pfam" id="PF19358"/>
    </source>
</evidence>
<evidence type="ECO:0000256" key="2">
    <source>
        <dbReference type="ARBA" id="ARBA00022692"/>
    </source>
</evidence>
<feature type="transmembrane region" description="Helical" evidence="5">
    <location>
        <begin position="130"/>
        <end position="151"/>
    </location>
</feature>
<dbReference type="PANTHER" id="PTHR37422">
    <property type="entry name" value="TEICHURONIC ACID BIOSYNTHESIS PROTEIN TUAE"/>
    <property type="match status" value="1"/>
</dbReference>
<keyword evidence="4 5" id="KW-0472">Membrane</keyword>
<dbReference type="HOGENOM" id="CLU_052176_0_0_6"/>
<dbReference type="PANTHER" id="PTHR37422:SF13">
    <property type="entry name" value="LIPOPOLYSACCHARIDE BIOSYNTHESIS PROTEIN PA4999-RELATED"/>
    <property type="match status" value="1"/>
</dbReference>
<feature type="transmembrane region" description="Helical" evidence="5">
    <location>
        <begin position="44"/>
        <end position="65"/>
    </location>
</feature>
<feature type="transmembrane region" description="Helical" evidence="5">
    <location>
        <begin position="107"/>
        <end position="123"/>
    </location>
</feature>
<organism evidence="8 9">
    <name type="scientific">Nitrococcus mobilis Nb-231</name>
    <dbReference type="NCBI Taxonomy" id="314278"/>
    <lineage>
        <taxon>Bacteria</taxon>
        <taxon>Pseudomonadati</taxon>
        <taxon>Pseudomonadota</taxon>
        <taxon>Gammaproteobacteria</taxon>
        <taxon>Chromatiales</taxon>
        <taxon>Ectothiorhodospiraceae</taxon>
        <taxon>Nitrococcus</taxon>
    </lineage>
</organism>
<feature type="transmembrane region" description="Helical" evidence="5">
    <location>
        <begin position="237"/>
        <end position="255"/>
    </location>
</feature>
<dbReference type="Pfam" id="PF19358">
    <property type="entry name" value="DUF5935"/>
    <property type="match status" value="1"/>
</dbReference>
<feature type="domain" description="O-antigen ligase-related" evidence="6">
    <location>
        <begin position="204"/>
        <end position="347"/>
    </location>
</feature>
<keyword evidence="2 5" id="KW-0812">Transmembrane</keyword>
<dbReference type="InterPro" id="IPR051533">
    <property type="entry name" value="WaaL-like"/>
</dbReference>
<evidence type="ECO:0000256" key="1">
    <source>
        <dbReference type="ARBA" id="ARBA00004141"/>
    </source>
</evidence>
<evidence type="ECO:0000256" key="4">
    <source>
        <dbReference type="ARBA" id="ARBA00023136"/>
    </source>
</evidence>
<protein>
    <submittedName>
        <fullName evidence="8">O-antigen polymerase</fullName>
    </submittedName>
</protein>
<dbReference type="RefSeq" id="WP_005001369.1">
    <property type="nucleotide sequence ID" value="NZ_CH672427.1"/>
</dbReference>
<sequence>MPLRDILIITAVIAAVPLAFVRPWFGILAWTWLGLMNPHKMTWYAQHLPLAQAVAISTLAALLLAPDRKRVPWTREMVILALFAVDVTITTITAWYPEVSWAQWDKVSKILLFTFITPMLIYGQYRTRWLLLVIVFSLGFFGFKGGLFSILTGGHHRVLGPESSFIADNNSLGLALCMVLPLALISARQEHHKYIKWALYSIFYFSIVAILFTYSRGAFLGLIALMLAIFWRYKGRIFVIGLLAAVVVFAAKDFIPSEWYDRQESTLHYKEDNSAMQRIQAWSVAINIAKARPLLGAGMSFDFAGDSATWLSYASFLGDWDNKARAAHSIYLQVLGGLGVPGFSLFILLLFFTFFRLRSLARFENHPELSWIGVYARALQYSLIPYMVSGAFLSLAYFDLFYMVVALSAILSRDASAQTANEVSVVRDKAKPLLSGDNEDDRSIDTVRGW</sequence>
<feature type="domain" description="DUF5935" evidence="7">
    <location>
        <begin position="3"/>
        <end position="188"/>
    </location>
</feature>
<dbReference type="Pfam" id="PF04932">
    <property type="entry name" value="Wzy_C"/>
    <property type="match status" value="1"/>
</dbReference>
<comment type="caution">
    <text evidence="8">The sequence shown here is derived from an EMBL/GenBank/DDBJ whole genome shotgun (WGS) entry which is preliminary data.</text>
</comment>
<dbReference type="InterPro" id="IPR017528">
    <property type="entry name" value="CHP03097O-antigen_lig-rel"/>
</dbReference>
<dbReference type="AlphaFoldDB" id="A4BT73"/>
<proteinExistence type="predicted"/>
<evidence type="ECO:0000259" key="6">
    <source>
        <dbReference type="Pfam" id="PF04932"/>
    </source>
</evidence>
<evidence type="ECO:0000313" key="9">
    <source>
        <dbReference type="Proteomes" id="UP000003374"/>
    </source>
</evidence>
<dbReference type="InterPro" id="IPR007016">
    <property type="entry name" value="O-antigen_ligase-rel_domated"/>
</dbReference>
<feature type="transmembrane region" description="Helical" evidence="5">
    <location>
        <begin position="171"/>
        <end position="187"/>
    </location>
</feature>
<dbReference type="Proteomes" id="UP000003374">
    <property type="component" value="Unassembled WGS sequence"/>
</dbReference>
<keyword evidence="3 5" id="KW-1133">Transmembrane helix</keyword>
<gene>
    <name evidence="8" type="ORF">NB231_08222</name>
</gene>
<feature type="transmembrane region" description="Helical" evidence="5">
    <location>
        <begin position="199"/>
        <end position="231"/>
    </location>
</feature>
<evidence type="ECO:0000256" key="5">
    <source>
        <dbReference type="SAM" id="Phobius"/>
    </source>
</evidence>
<feature type="transmembrane region" description="Helical" evidence="5">
    <location>
        <begin position="7"/>
        <end position="32"/>
    </location>
</feature>
<feature type="transmembrane region" description="Helical" evidence="5">
    <location>
        <begin position="383"/>
        <end position="411"/>
    </location>
</feature>
<comment type="subcellular location">
    <subcellularLocation>
        <location evidence="1">Membrane</location>
        <topology evidence="1">Multi-pass membrane protein</topology>
    </subcellularLocation>
</comment>
<name>A4BT73_9GAMM</name>
<keyword evidence="9" id="KW-1185">Reference proteome</keyword>
<dbReference type="GO" id="GO:0016020">
    <property type="term" value="C:membrane"/>
    <property type="evidence" value="ECO:0007669"/>
    <property type="project" value="UniProtKB-SubCell"/>
</dbReference>